<evidence type="ECO:0000256" key="4">
    <source>
        <dbReference type="SAM" id="MobiDB-lite"/>
    </source>
</evidence>
<keyword evidence="7" id="KW-1185">Reference proteome</keyword>
<dbReference type="PROSITE" id="PS51904">
    <property type="entry name" value="GLYCOSYL_HYDROL_F25_2"/>
    <property type="match status" value="1"/>
</dbReference>
<dbReference type="GO" id="GO:0003796">
    <property type="term" value="F:lysozyme activity"/>
    <property type="evidence" value="ECO:0007669"/>
    <property type="project" value="InterPro"/>
</dbReference>
<dbReference type="RefSeq" id="WP_114676899.1">
    <property type="nucleotide sequence ID" value="NZ_CP031188.1"/>
</dbReference>
<dbReference type="OrthoDB" id="9798192at2"/>
<evidence type="ECO:0000313" key="6">
    <source>
        <dbReference type="EMBL" id="AXG73136.1"/>
    </source>
</evidence>
<keyword evidence="5" id="KW-0812">Transmembrane</keyword>
<feature type="transmembrane region" description="Helical" evidence="5">
    <location>
        <begin position="35"/>
        <end position="54"/>
    </location>
</feature>
<keyword evidence="5" id="KW-0472">Membrane</keyword>
<name>A0A345H976_9FLAO</name>
<keyword evidence="2 6" id="KW-0378">Hydrolase</keyword>
<keyword evidence="3" id="KW-0326">Glycosidase</keyword>
<dbReference type="SMART" id="SM00641">
    <property type="entry name" value="Glyco_25"/>
    <property type="match status" value="1"/>
</dbReference>
<dbReference type="GO" id="GO:0016998">
    <property type="term" value="P:cell wall macromolecule catabolic process"/>
    <property type="evidence" value="ECO:0007669"/>
    <property type="project" value="InterPro"/>
</dbReference>
<protein>
    <submittedName>
        <fullName evidence="6">Glycoside hydrolase family 25 protein</fullName>
    </submittedName>
</protein>
<dbReference type="PANTHER" id="PTHR34135">
    <property type="entry name" value="LYSOZYME"/>
    <property type="match status" value="1"/>
</dbReference>
<dbReference type="PANTHER" id="PTHR34135:SF2">
    <property type="entry name" value="LYSOZYME"/>
    <property type="match status" value="1"/>
</dbReference>
<dbReference type="CDD" id="cd06524">
    <property type="entry name" value="GH25_YegX-like"/>
    <property type="match status" value="1"/>
</dbReference>
<keyword evidence="5" id="KW-1133">Transmembrane helix</keyword>
<dbReference type="EMBL" id="CP031188">
    <property type="protein sequence ID" value="AXG73136.1"/>
    <property type="molecule type" value="Genomic_DNA"/>
</dbReference>
<evidence type="ECO:0000256" key="5">
    <source>
        <dbReference type="SAM" id="Phobius"/>
    </source>
</evidence>
<dbReference type="SUPFAM" id="SSF51445">
    <property type="entry name" value="(Trans)glycosidases"/>
    <property type="match status" value="1"/>
</dbReference>
<evidence type="ECO:0000256" key="3">
    <source>
        <dbReference type="ARBA" id="ARBA00023295"/>
    </source>
</evidence>
<evidence type="ECO:0000256" key="1">
    <source>
        <dbReference type="ARBA" id="ARBA00010646"/>
    </source>
</evidence>
<comment type="similarity">
    <text evidence="1">Belongs to the glycosyl hydrolase 25 family.</text>
</comment>
<accession>A0A345H976</accession>
<dbReference type="InterPro" id="IPR018077">
    <property type="entry name" value="Glyco_hydro_fam25_subgr"/>
</dbReference>
<dbReference type="InterPro" id="IPR017853">
    <property type="entry name" value="GH"/>
</dbReference>
<reference evidence="6 7" key="1">
    <citation type="submission" date="2018-07" db="EMBL/GenBank/DDBJ databases">
        <title>Complete genome sequence of Flavobacterium arcticum type strain SM1502T.</title>
        <authorList>
            <person name="Li Y."/>
            <person name="Li D.-D."/>
        </authorList>
    </citation>
    <scope>NUCLEOTIDE SEQUENCE [LARGE SCALE GENOMIC DNA]</scope>
    <source>
        <strain evidence="6 7">SM1502</strain>
    </source>
</reference>
<dbReference type="GO" id="GO:0009253">
    <property type="term" value="P:peptidoglycan catabolic process"/>
    <property type="evidence" value="ECO:0007669"/>
    <property type="project" value="InterPro"/>
</dbReference>
<dbReference type="Gene3D" id="3.20.20.80">
    <property type="entry name" value="Glycosidases"/>
    <property type="match status" value="1"/>
</dbReference>
<sequence>MKRSAPPKKIVPPKKAQVKRKPVKKKKPSSVWVKVKWWSIILLVTTILIAGYQYRNGLLYYLGFKTDRHIKTLTKEERKLADLRIYEIVGRHKDKIFGIDVSEYQGMIDWNELQKAEEEFPLHFIFIRATAGKDKTDNKFKKNWRHSKENGYLRGAYHYYRPDENSILQADNFIKTVKLAKGDLPPVLDIERMPKAQSMESLKLGLQRWLDRVEQHYGVKPIIYSGESFYTDFLKKEFTDYSLWIANYSFFKEEIRKEWLFWQFTDKAQIKGIEGNVDVNIYNGNLEELIELVISEK</sequence>
<dbReference type="Pfam" id="PF01183">
    <property type="entry name" value="Glyco_hydro_25"/>
    <property type="match status" value="1"/>
</dbReference>
<dbReference type="KEGG" id="fat:DVK85_02395"/>
<dbReference type="InterPro" id="IPR002053">
    <property type="entry name" value="Glyco_hydro_25"/>
</dbReference>
<dbReference type="AlphaFoldDB" id="A0A345H976"/>
<proteinExistence type="inferred from homology"/>
<dbReference type="Proteomes" id="UP000253951">
    <property type="component" value="Chromosome"/>
</dbReference>
<evidence type="ECO:0000256" key="2">
    <source>
        <dbReference type="ARBA" id="ARBA00022801"/>
    </source>
</evidence>
<evidence type="ECO:0000313" key="7">
    <source>
        <dbReference type="Proteomes" id="UP000253951"/>
    </source>
</evidence>
<feature type="region of interest" description="Disordered" evidence="4">
    <location>
        <begin position="1"/>
        <end position="23"/>
    </location>
</feature>
<dbReference type="GO" id="GO:0016052">
    <property type="term" value="P:carbohydrate catabolic process"/>
    <property type="evidence" value="ECO:0007669"/>
    <property type="project" value="TreeGrafter"/>
</dbReference>
<gene>
    <name evidence="6" type="ORF">DVK85_02395</name>
</gene>
<organism evidence="6 7">
    <name type="scientific">Flavobacterium arcticum</name>
    <dbReference type="NCBI Taxonomy" id="1784713"/>
    <lineage>
        <taxon>Bacteria</taxon>
        <taxon>Pseudomonadati</taxon>
        <taxon>Bacteroidota</taxon>
        <taxon>Flavobacteriia</taxon>
        <taxon>Flavobacteriales</taxon>
        <taxon>Flavobacteriaceae</taxon>
        <taxon>Flavobacterium</taxon>
    </lineage>
</organism>